<gene>
    <name evidence="2" type="ORF">LCGC14_2117940</name>
</gene>
<evidence type="ECO:0000256" key="1">
    <source>
        <dbReference type="SAM" id="Coils"/>
    </source>
</evidence>
<evidence type="ECO:0000313" key="2">
    <source>
        <dbReference type="EMBL" id="KKL69141.1"/>
    </source>
</evidence>
<proteinExistence type="predicted"/>
<name>A0A0F9ES64_9ZZZZ</name>
<reference evidence="2" key="1">
    <citation type="journal article" date="2015" name="Nature">
        <title>Complex archaea that bridge the gap between prokaryotes and eukaryotes.</title>
        <authorList>
            <person name="Spang A."/>
            <person name="Saw J.H."/>
            <person name="Jorgensen S.L."/>
            <person name="Zaremba-Niedzwiedzka K."/>
            <person name="Martijn J."/>
            <person name="Lind A.E."/>
            <person name="van Eijk R."/>
            <person name="Schleper C."/>
            <person name="Guy L."/>
            <person name="Ettema T.J."/>
        </authorList>
    </citation>
    <scope>NUCLEOTIDE SEQUENCE</scope>
</reference>
<protein>
    <submittedName>
        <fullName evidence="2">Uncharacterized protein</fullName>
    </submittedName>
</protein>
<feature type="coiled-coil region" evidence="1">
    <location>
        <begin position="1"/>
        <end position="31"/>
    </location>
</feature>
<sequence length="52" mass="6472">MLRKEKIAKLKEEMKKRLEEKVRRNKQNKAKYTPPRYDKVYYEGVKWLEENG</sequence>
<organism evidence="2">
    <name type="scientific">marine sediment metagenome</name>
    <dbReference type="NCBI Taxonomy" id="412755"/>
    <lineage>
        <taxon>unclassified sequences</taxon>
        <taxon>metagenomes</taxon>
        <taxon>ecological metagenomes</taxon>
    </lineage>
</organism>
<dbReference type="AlphaFoldDB" id="A0A0F9ES64"/>
<keyword evidence="1" id="KW-0175">Coiled coil</keyword>
<dbReference type="EMBL" id="LAZR01026308">
    <property type="protein sequence ID" value="KKL69141.1"/>
    <property type="molecule type" value="Genomic_DNA"/>
</dbReference>
<comment type="caution">
    <text evidence="2">The sequence shown here is derived from an EMBL/GenBank/DDBJ whole genome shotgun (WGS) entry which is preliminary data.</text>
</comment>
<accession>A0A0F9ES64</accession>